<protein>
    <submittedName>
        <fullName evidence="4">Sterile alpha motif domain-containing protein 1 isoform X2</fullName>
    </submittedName>
</protein>
<feature type="compositionally biased region" description="Low complexity" evidence="1">
    <location>
        <begin position="539"/>
        <end position="548"/>
    </location>
</feature>
<feature type="compositionally biased region" description="Pro residues" evidence="1">
    <location>
        <begin position="317"/>
        <end position="329"/>
    </location>
</feature>
<proteinExistence type="predicted"/>
<organism evidence="3 4">
    <name type="scientific">Spodoptera frugiperda</name>
    <name type="common">Fall armyworm</name>
    <dbReference type="NCBI Taxonomy" id="7108"/>
    <lineage>
        <taxon>Eukaryota</taxon>
        <taxon>Metazoa</taxon>
        <taxon>Ecdysozoa</taxon>
        <taxon>Arthropoda</taxon>
        <taxon>Hexapoda</taxon>
        <taxon>Insecta</taxon>
        <taxon>Pterygota</taxon>
        <taxon>Neoptera</taxon>
        <taxon>Endopterygota</taxon>
        <taxon>Lepidoptera</taxon>
        <taxon>Glossata</taxon>
        <taxon>Ditrysia</taxon>
        <taxon>Noctuoidea</taxon>
        <taxon>Noctuidae</taxon>
        <taxon>Amphipyrinae</taxon>
        <taxon>Spodoptera</taxon>
    </lineage>
</organism>
<dbReference type="Gene3D" id="1.10.10.60">
    <property type="entry name" value="Homeodomain-like"/>
    <property type="match status" value="1"/>
</dbReference>
<sequence>MCDAGDLSAAGATGAMTAKYFVYGSGRWRAVDLESGRVAGWRRRARFVYLQRGRLQLARRGAVLRALRALAAGAPSAAADGPRLPTRSKEPHRERSPAAAPTCSHHCCSHCRSAPPRGGATSGRHMVVALPTVVVGPPAATSPVQHTPTVTSPPTPAPAVTSPRKPGPLSSHRRAGPASSPRKAGPTVSPSHKASLAVSSPSKPAPASSSPRKPGLAASSPRKVSPAGGERAKYRELVISDAELALVRGYVSRRRAGELARYDADERFRLAVLYSFNPVVRLRPLSAAVLDRYTRAAGSDTDDKENTADSDTAPAAPAGPAPRPQPAKRPPVSERGGPSKRPRLAERTNRAASPGLGHVISKRAGAHKEYSALEDHAIVAWLSAGERAAQVKGNAVWRALQAEYPRLAGRARSWHSLRNRYLRYILPALPALRLPPALQQRLRAAAAGTVYSSNTTATCATSCPRCPRCACRPRCSSACGPPPPAPSGPSRRRAATRCCSSRRCAARPTAPPRVAPGLTHPPPRRPPPVRGARCGCGTPAARGPSLARPPRPRPRPRPRAPAPRVPRATRS</sequence>
<feature type="region of interest" description="Disordered" evidence="1">
    <location>
        <begin position="474"/>
        <end position="493"/>
    </location>
</feature>
<gene>
    <name evidence="4" type="primary">LOC118278851</name>
</gene>
<accession>A0A9R0E6Y2</accession>
<feature type="compositionally biased region" description="Low complexity" evidence="1">
    <location>
        <begin position="194"/>
        <end position="211"/>
    </location>
</feature>
<evidence type="ECO:0000256" key="1">
    <source>
        <dbReference type="SAM" id="MobiDB-lite"/>
    </source>
</evidence>
<feature type="region of interest" description="Disordered" evidence="1">
    <location>
        <begin position="74"/>
        <end position="107"/>
    </location>
</feature>
<dbReference type="AlphaFoldDB" id="A0A9R0E6Y2"/>
<evidence type="ECO:0000313" key="4">
    <source>
        <dbReference type="RefSeq" id="XP_050559501.1"/>
    </source>
</evidence>
<feature type="compositionally biased region" description="Low complexity" evidence="1">
    <location>
        <begin position="141"/>
        <end position="150"/>
    </location>
</feature>
<keyword evidence="3" id="KW-1185">Reference proteome</keyword>
<evidence type="ECO:0000259" key="2">
    <source>
        <dbReference type="Pfam" id="PF08914"/>
    </source>
</evidence>
<dbReference type="Pfam" id="PF08914">
    <property type="entry name" value="Myb_Rap1"/>
    <property type="match status" value="1"/>
</dbReference>
<feature type="region of interest" description="Disordered" evidence="1">
    <location>
        <begin position="506"/>
        <end position="571"/>
    </location>
</feature>
<dbReference type="Proteomes" id="UP000829999">
    <property type="component" value="Chromosome 24"/>
</dbReference>
<reference evidence="4" key="1">
    <citation type="submission" date="2025-08" db="UniProtKB">
        <authorList>
            <consortium name="RefSeq"/>
        </authorList>
    </citation>
    <scope>IDENTIFICATION</scope>
    <source>
        <tissue evidence="4">Whole larval tissue</tissue>
    </source>
</reference>
<dbReference type="InterPro" id="IPR015010">
    <property type="entry name" value="TERF2IP_Myb"/>
</dbReference>
<name>A0A9R0E6Y2_SPOFR</name>
<feature type="region of interest" description="Disordered" evidence="1">
    <location>
        <begin position="296"/>
        <end position="358"/>
    </location>
</feature>
<feature type="compositionally biased region" description="Pro residues" evidence="1">
    <location>
        <begin position="509"/>
        <end position="529"/>
    </location>
</feature>
<feature type="region of interest" description="Disordered" evidence="1">
    <location>
        <begin position="138"/>
        <end position="231"/>
    </location>
</feature>
<dbReference type="RefSeq" id="XP_050559501.1">
    <property type="nucleotide sequence ID" value="XM_050703544.1"/>
</dbReference>
<feature type="domain" description="TERF2-interacting telomeric protein 1 Myb" evidence="2">
    <location>
        <begin position="370"/>
        <end position="425"/>
    </location>
</feature>
<feature type="compositionally biased region" description="Basic and acidic residues" evidence="1">
    <location>
        <begin position="87"/>
        <end position="96"/>
    </location>
</feature>
<evidence type="ECO:0000313" key="3">
    <source>
        <dbReference type="Proteomes" id="UP000829999"/>
    </source>
</evidence>
<dbReference type="GeneID" id="118278851"/>